<evidence type="ECO:0000256" key="20">
    <source>
        <dbReference type="ARBA" id="ARBA00041371"/>
    </source>
</evidence>
<keyword evidence="8" id="KW-0021">Allosteric enzyme</keyword>
<organism evidence="28">
    <name type="scientific">Lamprotornis superbus</name>
    <dbReference type="NCBI Taxonomy" id="245042"/>
    <lineage>
        <taxon>Eukaryota</taxon>
        <taxon>Metazoa</taxon>
        <taxon>Chordata</taxon>
        <taxon>Craniata</taxon>
        <taxon>Vertebrata</taxon>
        <taxon>Euteleostomi</taxon>
        <taxon>Archelosauria</taxon>
        <taxon>Archosauria</taxon>
        <taxon>Dinosauria</taxon>
        <taxon>Saurischia</taxon>
        <taxon>Theropoda</taxon>
        <taxon>Coelurosauria</taxon>
        <taxon>Aves</taxon>
        <taxon>Neognathae</taxon>
        <taxon>Neoaves</taxon>
        <taxon>Telluraves</taxon>
        <taxon>Australaves</taxon>
        <taxon>Passeriformes</taxon>
        <taxon>Sturnidae</taxon>
        <taxon>Lamprotornis</taxon>
    </lineage>
</organism>
<evidence type="ECO:0000256" key="10">
    <source>
        <dbReference type="ARBA" id="ARBA00022737"/>
    </source>
</evidence>
<evidence type="ECO:0000256" key="21">
    <source>
        <dbReference type="ARBA" id="ARBA00044613"/>
    </source>
</evidence>
<evidence type="ECO:0000256" key="12">
    <source>
        <dbReference type="ARBA" id="ARBA00022777"/>
    </source>
</evidence>
<feature type="domain" description="Hexokinase N-terminal" evidence="26">
    <location>
        <begin position="2"/>
        <end position="201"/>
    </location>
</feature>
<dbReference type="GO" id="GO:0006006">
    <property type="term" value="P:glucose metabolic process"/>
    <property type="evidence" value="ECO:0007669"/>
    <property type="project" value="TreeGrafter"/>
</dbReference>
<comment type="pathway">
    <text evidence="3">Carbohydrate degradation; glycolysis; D-glyceraldehyde 3-phosphate and glycerone phosphate from D-glucose: step 1/4.</text>
</comment>
<dbReference type="FunFam" id="3.30.420.40:FF:000805">
    <property type="entry name" value="Hexokinase-2"/>
    <property type="match status" value="2"/>
</dbReference>
<dbReference type="FunFam" id="3.40.367.20:FF:000001">
    <property type="entry name" value="Hexokinase 1"/>
    <property type="match status" value="1"/>
</dbReference>
<dbReference type="UniPathway" id="UPA00109">
    <property type="reaction ID" value="UER00180"/>
</dbReference>
<gene>
    <name evidence="29" type="ORF">IHE44_0007702</name>
    <name evidence="28" type="ORF">IHE44_008729</name>
</gene>
<dbReference type="Pfam" id="PF00349">
    <property type="entry name" value="Hexokinase_1"/>
    <property type="match status" value="4"/>
</dbReference>
<comment type="catalytic activity">
    <reaction evidence="24">
        <text>D-fructose + ATP = D-fructose 6-phosphate + ADP + H(+)</text>
        <dbReference type="Rhea" id="RHEA:16125"/>
        <dbReference type="ChEBI" id="CHEBI:15378"/>
        <dbReference type="ChEBI" id="CHEBI:30616"/>
        <dbReference type="ChEBI" id="CHEBI:37721"/>
        <dbReference type="ChEBI" id="CHEBI:61527"/>
        <dbReference type="ChEBI" id="CHEBI:456216"/>
        <dbReference type="EC" id="2.7.1.1"/>
    </reaction>
    <physiologicalReaction direction="left-to-right" evidence="24">
        <dbReference type="Rhea" id="RHEA:16126"/>
    </physiologicalReaction>
</comment>
<keyword evidence="13" id="KW-1000">Mitochondrion outer membrane</keyword>
<keyword evidence="14" id="KW-0067">ATP-binding</keyword>
<keyword evidence="7" id="KW-0963">Cytoplasm</keyword>
<dbReference type="GO" id="GO:0004340">
    <property type="term" value="F:glucokinase activity"/>
    <property type="evidence" value="ECO:0007669"/>
    <property type="project" value="TreeGrafter"/>
</dbReference>
<dbReference type="EC" id="2.7.1.1" evidence="6"/>
<keyword evidence="16" id="KW-0496">Mitochondrion</keyword>
<evidence type="ECO:0000256" key="19">
    <source>
        <dbReference type="ARBA" id="ARBA00039453"/>
    </source>
</evidence>
<evidence type="ECO:0000256" key="11">
    <source>
        <dbReference type="ARBA" id="ARBA00022741"/>
    </source>
</evidence>
<name>A0A835TXH0_9PASS</name>
<evidence type="ECO:0000256" key="8">
    <source>
        <dbReference type="ARBA" id="ARBA00022533"/>
    </source>
</evidence>
<evidence type="ECO:0000256" key="25">
    <source>
        <dbReference type="ARBA" id="ARBA00048160"/>
    </source>
</evidence>
<feature type="domain" description="Hexokinase N-terminal" evidence="26">
    <location>
        <begin position="911"/>
        <end position="1134"/>
    </location>
</feature>
<dbReference type="PANTHER" id="PTHR19443:SF10">
    <property type="entry name" value="HEXOKINASE-1"/>
    <property type="match status" value="1"/>
</dbReference>
<feature type="domain" description="Hexokinase C-terminal" evidence="27">
    <location>
        <begin position="1141"/>
        <end position="1375"/>
    </location>
</feature>
<dbReference type="InterPro" id="IPR022672">
    <property type="entry name" value="Hexokinase_N"/>
</dbReference>
<evidence type="ECO:0000256" key="18">
    <source>
        <dbReference type="ARBA" id="ARBA00023152"/>
    </source>
</evidence>
<dbReference type="UniPathway" id="UPA00242"/>
<dbReference type="EMBL" id="JADDUC010000034">
    <property type="protein sequence ID" value="KAG0122665.1"/>
    <property type="molecule type" value="Genomic_DNA"/>
</dbReference>
<evidence type="ECO:0000256" key="22">
    <source>
        <dbReference type="ARBA" id="ARBA00046097"/>
    </source>
</evidence>
<feature type="domain" description="Hexokinase N-terminal" evidence="26">
    <location>
        <begin position="1386"/>
        <end position="1599"/>
    </location>
</feature>
<comment type="similarity">
    <text evidence="5">Belongs to the hexokinase family.</text>
</comment>
<dbReference type="CDD" id="cd24124">
    <property type="entry name" value="ASKHA_NBD_HK1_meta_rpt1"/>
    <property type="match status" value="1"/>
</dbReference>
<evidence type="ECO:0000259" key="26">
    <source>
        <dbReference type="Pfam" id="PF00349"/>
    </source>
</evidence>
<dbReference type="InterPro" id="IPR001312">
    <property type="entry name" value="Hexokinase"/>
</dbReference>
<dbReference type="GO" id="GO:0005536">
    <property type="term" value="F:D-glucose binding"/>
    <property type="evidence" value="ECO:0007669"/>
    <property type="project" value="InterPro"/>
</dbReference>
<comment type="function">
    <text evidence="22">Catalyzes the phosphorylation of hexose, such as D-glucose and D-fructose, to hexose 6-phosphate (D-glucose 6-phosphate and D-fructose 6-phosphate, respectively). Mediates the initial step of glycolysis by catalyzing phosphorylation of D-glucose to D-glucose 6-phosphate. Plays a key role in maintaining the integrity of the outer mitochondrial membrane by preventing the release of apoptogenic molecules from the intermembrane space and subsequent apoptosis.</text>
</comment>
<dbReference type="GO" id="GO:0005829">
    <property type="term" value="C:cytosol"/>
    <property type="evidence" value="ECO:0007669"/>
    <property type="project" value="UniProtKB-SubCell"/>
</dbReference>
<dbReference type="GO" id="GO:0006096">
    <property type="term" value="P:glycolytic process"/>
    <property type="evidence" value="ECO:0007669"/>
    <property type="project" value="UniProtKB-UniPathway"/>
</dbReference>
<dbReference type="GO" id="GO:0019158">
    <property type="term" value="F:mannokinase activity"/>
    <property type="evidence" value="ECO:0007669"/>
    <property type="project" value="TreeGrafter"/>
</dbReference>
<evidence type="ECO:0000259" key="27">
    <source>
        <dbReference type="Pfam" id="PF03727"/>
    </source>
</evidence>
<keyword evidence="18" id="KW-0324">Glycolysis</keyword>
<evidence type="ECO:0000256" key="24">
    <source>
        <dbReference type="ARBA" id="ARBA00047905"/>
    </source>
</evidence>
<keyword evidence="12 28" id="KW-0418">Kinase</keyword>
<dbReference type="GO" id="GO:0005524">
    <property type="term" value="F:ATP binding"/>
    <property type="evidence" value="ECO:0007669"/>
    <property type="project" value="UniProtKB-KW"/>
</dbReference>
<evidence type="ECO:0000313" key="29">
    <source>
        <dbReference type="EMBL" id="KAI1231625.1"/>
    </source>
</evidence>
<dbReference type="PANTHER" id="PTHR19443">
    <property type="entry name" value="HEXOKINASE"/>
    <property type="match status" value="1"/>
</dbReference>
<sequence>VDRYLYHLRLSDDVLLDVMARFQAEMVKGLGRDTNPTATVKMLPSFVRSLPDGSEKGEFLAVDLGGSQFRAHQVKVFDDGRQSSQLDSKCYPTPKEVTQGNGAELFDYIADCLSDFMETKNLKQKKLPLGFTFSFPCKQTKLEEGVLLAWTKHFRVRGVQDTDVVSSLRRALQKHKASSDIDVDVLALVNDTVGTMMTCGYDDQRCEVGLIIGTGTNACYMEEMRHISLVEGDEGRMCINTEWGAFGDDGALDDLRTEFDRELDLGSLNPGKQLQGIDLYVFAFGGVFFCFGVRYKEGLSNTKEILMELNLFPSEEDCVAVQHVCTIVSFRSANLCAAALAAILTRLRENKKLLRMRTTVGIDGGLYKTHPKYAQRLHKVVRRLVPTCEVRFLLSEGGSGRGAAVVTAVARRLAAQRRRLDSTLAAFLLPPGTLREVRDKMRAELEYGLKRETQGKATVKMLPTYVCGTPDGTEKGKFLALDLGGTNFRVLLVKIKSGRRRSVQMYNKIFAIPLEIMQGTGEELFDHIVQCIAEFLEYMGIKGARLPLGFTFSFPCRQASIDKGTLVGWTKGFKATDCEGEDVVDMLREAIRRRNEFDLDIVAVVNDTVGTMMACGYEDPNCEIGLIAGTGSNVCYMEDMKNIEIVEGNEGKMCINTEWGAFGDNGCIDHIRTKYDREVDEGSLNPGKQRYEKMTSGMYLGEIVRQILIDLTKQGLLFRGHISESLRKRGIFETKFLSQIESDRLALLQVRRILQQLGLDSTCEDSIIVKEVCGAVSRRAARLCGAGLAAIVEKKRENRGVERLQITVGVDGTLYKLHPHFSTVLQETVKELAPQCDVTFMLSEDGSGKGAALITAVAKRLHNVGQKMIAAQLLAYYFTELKEDQVKKSHSPSGAPQSSLSLWAGVCLPQIDKYLYAMRLSDETLLDVMARFRREMKNGLSRDFNPTAAVKMLPTFVRSIPDGSEKGDFIALDLGGSYFRILRVKVSHEKKQTVQMESEIYNTPEDIMHGSGTRSSFHMEFETFSPWSCISDHGGFIFFLQLFDHVAECLGDFMEKQQIKDKKLPVGFTFSFPCRQSKLDEGILITWTKRFKASGVEGADVVRLLNKAIKKRGDYDADIMAVVNDTVGTMMTCGFDDQRCEIGLIIGTGTNACYMEEMRHIDLVEGDEGRMCINTEWGAFGDDGSLEDIRTEFDREIDRGSLNPGKQLFEKMVSGLYMGELVRLILVKMAKEGLLFEGRITPELLTKGKFETKHVSAIEKSKEGLNKAKEILSRLGVEPSHEDCIAVQHVCTIVSFRSANLVASTLGAILNQLRDNKGVGRLRTTVGVDGSLYKMHPQYARRLHKTTRRLVPDSEVRFLLSESGSGKGAAMVTAVAYRLSEQHRLIDETLAEFKLTHEQLLQVKKRMRAEMEAGLKKKTHETAKVKMLPTFVRSTPDGTENGDFLALDLGGTNFRVLLVKIRSGKRRTVEMHNKIYAIPIEVMQGTGEELFDHIVTCISDFLDYMGIKGARLPLGFTFSFPCKQTSLDAGILLNWTKGFKATDCEGEDVVYLLREGIKRREGVPLAQSSHCCFLSPKEFDLDVVAVVNDTVGTMMTCAYEDPNCEIGLIVGTGSNACYMEEMRNIEMVDGEQGRMCVNTEWGAFGDNGCLDDIRTIYDKAVDDFSLNAGKQRYEKMISGMYLGEIVRNILIDFTKRGFLFRGQISETLKTRHIFETKFLSQIESDRLALLQVRTILQQLGLNSTCDDSIIVKTVCGAVSRRAAQLCGAGMAAIVDKIRENRGLERLEITVGVDGTLYKLHPHFSRIMHQTVKDLAPNCDVTFLLSEDGSGKGAALITAVGCRLREAEQN</sequence>
<keyword evidence="11" id="KW-0547">Nucleotide-binding</keyword>
<keyword evidence="9" id="KW-0808">Transferase</keyword>
<dbReference type="EMBL" id="JADDUC020000025">
    <property type="protein sequence ID" value="KAI1231625.1"/>
    <property type="molecule type" value="Genomic_DNA"/>
</dbReference>
<keyword evidence="15" id="KW-0007">Acetylation</keyword>
<feature type="domain" description="Hexokinase N-terminal" evidence="26">
    <location>
        <begin position="420"/>
        <end position="617"/>
    </location>
</feature>
<proteinExistence type="inferred from homology"/>
<evidence type="ECO:0000256" key="6">
    <source>
        <dbReference type="ARBA" id="ARBA00012324"/>
    </source>
</evidence>
<dbReference type="Proteomes" id="UP000618051">
    <property type="component" value="Unassembled WGS sequence"/>
</dbReference>
<dbReference type="FunFam" id="3.40.367.20:FF:000020">
    <property type="entry name" value="Hexokinase-1"/>
    <property type="match status" value="2"/>
</dbReference>
<evidence type="ECO:0000313" key="28">
    <source>
        <dbReference type="EMBL" id="KAG0122665.1"/>
    </source>
</evidence>
<feature type="domain" description="Hexokinase C-terminal" evidence="27">
    <location>
        <begin position="623"/>
        <end position="857"/>
    </location>
</feature>
<dbReference type="GO" id="GO:0008865">
    <property type="term" value="F:fructokinase activity"/>
    <property type="evidence" value="ECO:0007669"/>
    <property type="project" value="TreeGrafter"/>
</dbReference>
<keyword evidence="10" id="KW-0677">Repeat</keyword>
<evidence type="ECO:0000256" key="9">
    <source>
        <dbReference type="ARBA" id="ARBA00022679"/>
    </source>
</evidence>
<dbReference type="Gene3D" id="3.30.420.40">
    <property type="match status" value="4"/>
</dbReference>
<dbReference type="InterPro" id="IPR043129">
    <property type="entry name" value="ATPase_NBD"/>
</dbReference>
<evidence type="ECO:0000256" key="2">
    <source>
        <dbReference type="ARBA" id="ARBA00004514"/>
    </source>
</evidence>
<comment type="subunit">
    <text evidence="23">Monomer. Interacts with TIGAR; the interaction increases hexokinase activity in a hypoxia- and HIF1A-dependent manner.</text>
</comment>
<evidence type="ECO:0000256" key="3">
    <source>
        <dbReference type="ARBA" id="ARBA00004888"/>
    </source>
</evidence>
<dbReference type="PRINTS" id="PR00475">
    <property type="entry name" value="HEXOKINASE"/>
</dbReference>
<evidence type="ECO:0000256" key="5">
    <source>
        <dbReference type="ARBA" id="ARBA00009225"/>
    </source>
</evidence>
<evidence type="ECO:0000256" key="1">
    <source>
        <dbReference type="ARBA" id="ARBA00004450"/>
    </source>
</evidence>
<comment type="caution">
    <text evidence="28">The sequence shown here is derived from an EMBL/GenBank/DDBJ whole genome shotgun (WGS) entry which is preliminary data.</text>
</comment>
<evidence type="ECO:0000256" key="23">
    <source>
        <dbReference type="ARBA" id="ARBA00047013"/>
    </source>
</evidence>
<reference evidence="29 30" key="2">
    <citation type="journal article" date="2021" name="J. Hered.">
        <title>Feather Gene Expression Elucidates the Developmental Basis of Plumage Iridescence in African Starlings.</title>
        <authorList>
            <person name="Rubenstein D.R."/>
            <person name="Corvelo A."/>
            <person name="MacManes M.D."/>
            <person name="Maia R."/>
            <person name="Narzisi G."/>
            <person name="Rousaki A."/>
            <person name="Vandenabeele P."/>
            <person name="Shawkey M.D."/>
            <person name="Solomon J."/>
        </authorList>
    </citation>
    <scope>NUCLEOTIDE SEQUENCE [LARGE SCALE GENOMIC DNA]</scope>
    <source>
        <strain evidence="29">SS15</strain>
    </source>
</reference>
<comment type="catalytic activity">
    <reaction evidence="21">
        <text>a D-hexose + ATP = a D-hexose 6-phosphate + ADP + H(+)</text>
        <dbReference type="Rhea" id="RHEA:22740"/>
        <dbReference type="ChEBI" id="CHEBI:4194"/>
        <dbReference type="ChEBI" id="CHEBI:15378"/>
        <dbReference type="ChEBI" id="CHEBI:30616"/>
        <dbReference type="ChEBI" id="CHEBI:229467"/>
        <dbReference type="ChEBI" id="CHEBI:456216"/>
        <dbReference type="EC" id="2.7.1.1"/>
    </reaction>
    <physiologicalReaction direction="left-to-right" evidence="21">
        <dbReference type="Rhea" id="RHEA:22741"/>
    </physiologicalReaction>
</comment>
<evidence type="ECO:0000313" key="30">
    <source>
        <dbReference type="Proteomes" id="UP000618051"/>
    </source>
</evidence>
<evidence type="ECO:0000256" key="4">
    <source>
        <dbReference type="ARBA" id="ARBA00005028"/>
    </source>
</evidence>
<evidence type="ECO:0000256" key="16">
    <source>
        <dbReference type="ARBA" id="ARBA00023128"/>
    </source>
</evidence>
<dbReference type="InterPro" id="IPR019807">
    <property type="entry name" value="Hexokinase_BS"/>
</dbReference>
<dbReference type="CDD" id="cd24127">
    <property type="entry name" value="ASKHA_NBD_HK1_meta_rpt2"/>
    <property type="match status" value="1"/>
</dbReference>
<evidence type="ECO:0000256" key="13">
    <source>
        <dbReference type="ARBA" id="ARBA00022787"/>
    </source>
</evidence>
<feature type="non-terminal residue" evidence="28">
    <location>
        <position position="1"/>
    </location>
</feature>
<dbReference type="GO" id="GO:0005741">
    <property type="term" value="C:mitochondrial outer membrane"/>
    <property type="evidence" value="ECO:0007669"/>
    <property type="project" value="UniProtKB-SubCell"/>
</dbReference>
<dbReference type="FunFam" id="3.30.420.40:FF:000015">
    <property type="entry name" value="Hexokinase 1"/>
    <property type="match status" value="2"/>
</dbReference>
<reference evidence="29" key="3">
    <citation type="submission" date="2022-01" db="EMBL/GenBank/DDBJ databases">
        <authorList>
            <person name="Rubenstein D.R."/>
        </authorList>
    </citation>
    <scope>NUCLEOTIDE SEQUENCE</scope>
    <source>
        <strain evidence="29">SS15</strain>
        <tissue evidence="29">Liver</tissue>
    </source>
</reference>
<dbReference type="SUPFAM" id="SSF53067">
    <property type="entry name" value="Actin-like ATPase domain"/>
    <property type="match status" value="8"/>
</dbReference>
<comment type="pathway">
    <text evidence="4">Carbohydrate metabolism; hexose metabolism.</text>
</comment>
<dbReference type="GO" id="GO:0001678">
    <property type="term" value="P:intracellular glucose homeostasis"/>
    <property type="evidence" value="ECO:0007669"/>
    <property type="project" value="InterPro"/>
</dbReference>
<dbReference type="InterPro" id="IPR022673">
    <property type="entry name" value="Hexokinase_C"/>
</dbReference>
<dbReference type="Gene3D" id="3.40.367.20">
    <property type="match status" value="5"/>
</dbReference>
<evidence type="ECO:0000256" key="7">
    <source>
        <dbReference type="ARBA" id="ARBA00022490"/>
    </source>
</evidence>
<keyword evidence="30" id="KW-1185">Reference proteome</keyword>
<feature type="domain" description="Hexokinase C-terminal" evidence="27">
    <location>
        <begin position="297"/>
        <end position="409"/>
    </location>
</feature>
<protein>
    <recommendedName>
        <fullName evidence="19">Hexokinase-2</fullName>
        <ecNumber evidence="6">2.7.1.1</ecNumber>
    </recommendedName>
    <alternativeName>
        <fullName evidence="20">Hexokinase type II</fullName>
    </alternativeName>
</protein>
<dbReference type="PROSITE" id="PS00378">
    <property type="entry name" value="HEXOKINASE_1"/>
    <property type="match status" value="3"/>
</dbReference>
<accession>A0A835TXH0</accession>
<reference evidence="28" key="1">
    <citation type="submission" date="2020-10" db="EMBL/GenBank/DDBJ databases">
        <title>Feather gene expression reveals the developmental basis of iridescence in African starlings.</title>
        <authorList>
            <person name="Rubenstein D.R."/>
        </authorList>
    </citation>
    <scope>NUCLEOTIDE SEQUENCE</scope>
    <source>
        <strain evidence="28">SS15</strain>
        <tissue evidence="28">Liver</tissue>
    </source>
</reference>
<evidence type="ECO:0000256" key="15">
    <source>
        <dbReference type="ARBA" id="ARBA00022990"/>
    </source>
</evidence>
<comment type="subcellular location">
    <subcellularLocation>
        <location evidence="2">Cytoplasm</location>
        <location evidence="2">Cytosol</location>
    </subcellularLocation>
    <subcellularLocation>
        <location evidence="1">Mitochondrion outer membrane</location>
        <topology evidence="1">Peripheral membrane protein</topology>
    </subcellularLocation>
</comment>
<evidence type="ECO:0000256" key="14">
    <source>
        <dbReference type="ARBA" id="ARBA00022840"/>
    </source>
</evidence>
<feature type="domain" description="Hexokinase C-terminal" evidence="27">
    <location>
        <begin position="208"/>
        <end position="274"/>
    </location>
</feature>
<dbReference type="PROSITE" id="PS51748">
    <property type="entry name" value="HEXOKINASE_2"/>
    <property type="match status" value="4"/>
</dbReference>
<comment type="catalytic activity">
    <reaction evidence="25">
        <text>D-glucose + ATP = D-glucose 6-phosphate + ADP + H(+)</text>
        <dbReference type="Rhea" id="RHEA:17825"/>
        <dbReference type="ChEBI" id="CHEBI:4167"/>
        <dbReference type="ChEBI" id="CHEBI:15378"/>
        <dbReference type="ChEBI" id="CHEBI:30616"/>
        <dbReference type="ChEBI" id="CHEBI:61548"/>
        <dbReference type="ChEBI" id="CHEBI:456216"/>
        <dbReference type="EC" id="2.7.1.1"/>
    </reaction>
    <physiologicalReaction direction="left-to-right" evidence="25">
        <dbReference type="Rhea" id="RHEA:17826"/>
    </physiologicalReaction>
</comment>
<evidence type="ECO:0000256" key="17">
    <source>
        <dbReference type="ARBA" id="ARBA00023136"/>
    </source>
</evidence>
<dbReference type="Pfam" id="PF03727">
    <property type="entry name" value="Hexokinase_2"/>
    <property type="match status" value="5"/>
</dbReference>
<feature type="domain" description="Hexokinase C-terminal" evidence="27">
    <location>
        <begin position="1605"/>
        <end position="1839"/>
    </location>
</feature>
<dbReference type="OrthoDB" id="419537at2759"/>
<keyword evidence="17" id="KW-0472">Membrane</keyword>